<gene>
    <name evidence="11" type="primary">LIP3</name>
</gene>
<feature type="signal peptide" evidence="9">
    <location>
        <begin position="1"/>
        <end position="15"/>
    </location>
</feature>
<evidence type="ECO:0000313" key="11">
    <source>
        <dbReference type="EMBL" id="JAB64608.1"/>
    </source>
</evidence>
<protein>
    <recommendedName>
        <fullName evidence="7">Lipase</fullName>
    </recommendedName>
</protein>
<keyword evidence="6" id="KW-0325">Glycoprotein</keyword>
<dbReference type="EMBL" id="GALX01003858">
    <property type="protein sequence ID" value="JAB64608.1"/>
    <property type="molecule type" value="Transcribed_RNA"/>
</dbReference>
<dbReference type="InterPro" id="IPR025483">
    <property type="entry name" value="Lipase_euk"/>
</dbReference>
<dbReference type="FunFam" id="3.40.50.1820:FF:000021">
    <property type="entry name" value="Lipase"/>
    <property type="match status" value="1"/>
</dbReference>
<dbReference type="Pfam" id="PF04083">
    <property type="entry name" value="Abhydro_lipase"/>
    <property type="match status" value="1"/>
</dbReference>
<evidence type="ECO:0000256" key="8">
    <source>
        <dbReference type="PIRSR" id="PIRSR000862-1"/>
    </source>
</evidence>
<feature type="active site" description="Charge relay system" evidence="8">
    <location>
        <position position="390"/>
    </location>
</feature>
<evidence type="ECO:0000256" key="9">
    <source>
        <dbReference type="SAM" id="SignalP"/>
    </source>
</evidence>
<dbReference type="InterPro" id="IPR029058">
    <property type="entry name" value="AB_hydrolase_fold"/>
</dbReference>
<accession>V5GWI8</accession>
<feature type="chain" id="PRO_5013243586" description="Lipase" evidence="9">
    <location>
        <begin position="16"/>
        <end position="414"/>
    </location>
</feature>
<keyword evidence="3 7" id="KW-0378">Hydrolase</keyword>
<keyword evidence="4 7" id="KW-0442">Lipid degradation</keyword>
<evidence type="ECO:0000256" key="7">
    <source>
        <dbReference type="PIRNR" id="PIRNR000862"/>
    </source>
</evidence>
<keyword evidence="5" id="KW-0443">Lipid metabolism</keyword>
<keyword evidence="2 9" id="KW-0732">Signal</keyword>
<evidence type="ECO:0000256" key="1">
    <source>
        <dbReference type="ARBA" id="ARBA00010701"/>
    </source>
</evidence>
<dbReference type="InterPro" id="IPR006693">
    <property type="entry name" value="AB_hydrolase_lipase"/>
</dbReference>
<evidence type="ECO:0000259" key="10">
    <source>
        <dbReference type="Pfam" id="PF04083"/>
    </source>
</evidence>
<dbReference type="PIRSF" id="PIRSF000862">
    <property type="entry name" value="Steryl_ester_lip"/>
    <property type="match status" value="1"/>
</dbReference>
<evidence type="ECO:0000256" key="3">
    <source>
        <dbReference type="ARBA" id="ARBA00022801"/>
    </source>
</evidence>
<evidence type="ECO:0000256" key="4">
    <source>
        <dbReference type="ARBA" id="ARBA00022963"/>
    </source>
</evidence>
<evidence type="ECO:0000256" key="6">
    <source>
        <dbReference type="ARBA" id="ARBA00023180"/>
    </source>
</evidence>
<feature type="domain" description="Partial AB-hydrolase lipase" evidence="10">
    <location>
        <begin position="52"/>
        <end position="109"/>
    </location>
</feature>
<dbReference type="SUPFAM" id="SSF53474">
    <property type="entry name" value="alpha/beta-Hydrolases"/>
    <property type="match status" value="1"/>
</dbReference>
<dbReference type="GO" id="GO:0016788">
    <property type="term" value="F:hydrolase activity, acting on ester bonds"/>
    <property type="evidence" value="ECO:0007669"/>
    <property type="project" value="InterPro"/>
</dbReference>
<feature type="active site" description="Nucleophile" evidence="8">
    <location>
        <position position="186"/>
    </location>
</feature>
<dbReference type="Gene3D" id="3.40.50.1820">
    <property type="entry name" value="alpha/beta hydrolase"/>
    <property type="match status" value="1"/>
</dbReference>
<comment type="similarity">
    <text evidence="1 7">Belongs to the AB hydrolase superfamily. Lipase family.</text>
</comment>
<sequence>MKVLILFVFIGIAHSSIIPPQVAKQDLSAQLQELGLEDFELLKAEAAKLKVPDMVIAEGYPVEDHYITTPDGYILNVHRIPHGKSGQSNGKVAYLQHGVLASSSDWIIQGAAKSLGYILADEGYDVWMGNVRGNAYSRNHTSFNPDTDEGFWLFSWHQIGVIDVPTIIDYVLAQTGADSLYYAGHSQGTTVFYVMTSSLPEYNDKIKAHVSLAPIGFMNHMTSPLMRIMAVWEKPLNALTALIGMDEFLPSDGFLSMMIEGICQEGVGQLLCKNSLFALCGFSPKQMNTTLLPTVMAHTPAGSATKQFLHYAQEINSGKFRQYDWGTLQNIKDYKSLSLPNYDLSKITAPVYLIHSRNDWLAGEKDVERLCTGLGNCAAKLLLSDYTFNHLDFTFGIDAATLVYSKVVSIFSRH</sequence>
<feature type="active site" description="Charge relay system" evidence="8">
    <location>
        <position position="359"/>
    </location>
</feature>
<dbReference type="GO" id="GO:0016042">
    <property type="term" value="P:lipid catabolic process"/>
    <property type="evidence" value="ECO:0007669"/>
    <property type="project" value="UniProtKB-KW"/>
</dbReference>
<proteinExistence type="inferred from homology"/>
<organism evidence="11">
    <name type="scientific">Anoplophora glabripennis</name>
    <name type="common">Asian longhorn beetle</name>
    <name type="synonym">Anoplophora nobilis</name>
    <dbReference type="NCBI Taxonomy" id="217634"/>
    <lineage>
        <taxon>Eukaryota</taxon>
        <taxon>Metazoa</taxon>
        <taxon>Ecdysozoa</taxon>
        <taxon>Arthropoda</taxon>
        <taxon>Hexapoda</taxon>
        <taxon>Insecta</taxon>
        <taxon>Pterygota</taxon>
        <taxon>Neoptera</taxon>
        <taxon>Endopterygota</taxon>
        <taxon>Coleoptera</taxon>
        <taxon>Polyphaga</taxon>
        <taxon>Cucujiformia</taxon>
        <taxon>Chrysomeloidea</taxon>
        <taxon>Cerambycidae</taxon>
        <taxon>Lamiinae</taxon>
        <taxon>Lamiini</taxon>
        <taxon>Anoplophora</taxon>
    </lineage>
</organism>
<evidence type="ECO:0000256" key="5">
    <source>
        <dbReference type="ARBA" id="ARBA00023098"/>
    </source>
</evidence>
<dbReference type="PANTHER" id="PTHR11005">
    <property type="entry name" value="LYSOSOMAL ACID LIPASE-RELATED"/>
    <property type="match status" value="1"/>
</dbReference>
<dbReference type="AlphaFoldDB" id="V5GWI8"/>
<evidence type="ECO:0000256" key="2">
    <source>
        <dbReference type="ARBA" id="ARBA00022729"/>
    </source>
</evidence>
<name>V5GWI8_ANOGL</name>
<reference evidence="11" key="1">
    <citation type="submission" date="2013-07" db="EMBL/GenBank/DDBJ databases">
        <title>Midgut Transcriptome Profiling of Anoplphora glabripennis, a Lignocellulose Degrading, Wood-Boring Cerambycid.</title>
        <authorList>
            <person name="Scully E.D."/>
            <person name="Hoover K."/>
            <person name="Carlson J.E."/>
            <person name="Tien M."/>
            <person name="Geib S.M."/>
        </authorList>
    </citation>
    <scope>NUCLEOTIDE SEQUENCE</scope>
</reference>